<protein>
    <submittedName>
        <fullName evidence="1">Cadherin-like domain-containing protein</fullName>
    </submittedName>
</protein>
<name>A0ABX2TLU7_9PROT</name>
<dbReference type="Gene3D" id="2.150.10.10">
    <property type="entry name" value="Serralysin-like metalloprotease, C-terminal"/>
    <property type="match status" value="1"/>
</dbReference>
<keyword evidence="2" id="KW-1185">Reference proteome</keyword>
<dbReference type="Gene3D" id="2.60.40.3440">
    <property type="match status" value="1"/>
</dbReference>
<sequence length="1101" mass="113543">MSFGSVANGIVRLDKNGDLVFVPESGFTGTASFQYTVADPEGATATGTVTVTVGAQPPATSSTTLVASAEQAVSDTAIGSHSAIARFSDGGYVVVWGGQTGNGDWDIYAKRYNTDGQALASSILVNTTTTGNQYNAVVTTLADGGFVVAWSGPEGDSTGVFAQRYDAAGQAAGGQFQVNTTTPNSQVPYSILGLSDGGFAVSWASMGQDGDGSWAAIGRIFNADGTARTGETLLNQTVSWDQSMPVLVEASPSEIMAVWSSRGQDGDGFGGIMARRFSSTTGIATTDELPQINAYGISDQYRPRAIQLDDGTYVVAWRSLGQDGSSWGVFGRHLDADGIPVGSDFSINNNQYLSQYEVSLAALDDGGFVAVWEGEGQDGSGFGVFAQRFDAAMGRVGEEFVVAESLQGNQSAPQVAAGENGSFTVSWHSSHTGSPGIYSRSFTRDHDLAPVVVANDVSLAANSGTGTPVNVVSASTLFAVGHPQGSDEVRAGLGTLSRYRFSDQTSSASSGYLTVNGAGMPALHTVEILAEHLGDVGFAAGSAGTVDTILVSGFDGVRWSDWESVTVTSLATTGLSGTPVASREIQVNSAVGGGTPSMVRLADGGYVVTWHVTGPSASDPDIYARRYDASGRPVGGEIRVNTVTSNVQASPVVGALEDGGFVIAWNSSDGSSRNVMAQRFDRAGQAVGTEFGVNQTIPSDQVVHSITGLGNGGFVVGWSGLAQDGDGSWASLGRVYDAAGHAATGEFVLNAYTSWDQSRPTAVQISDTEFLATWTSRGQDGSGHGGIMVRRFDIATGAAVGGEVQVNTTTVGDQFRSDIVALTDQTYVVVWNSMSQDGSGWGTYGQRISSNGSMIGTEFQINTATASDQNNVRIAALEDGGFVAVWDSLNQDGSGSGIYGQRFTVAAGATTPQVSGGEFLVAEVMAGDQTLPAVVSRPDGGFTVTWQSTVTGSPQLESRTFANAASPLWVAGTTSNDTLTGQLGNDTLVGGLGNDTLAGGVGADSFRYEGSTDGWDTITDFQSGTDRIEVVGAAFGGLAEGALDPGRFALNTAADADDRFVFNTSTRILYYDSNGSASGGTVSLAYLTAGTITAADIRVVA</sequence>
<dbReference type="EMBL" id="JABFDB010000058">
    <property type="protein sequence ID" value="NYZ25149.1"/>
    <property type="molecule type" value="Genomic_DNA"/>
</dbReference>
<dbReference type="Pfam" id="PF00353">
    <property type="entry name" value="HemolysinCabind"/>
    <property type="match status" value="1"/>
</dbReference>
<dbReference type="InterPro" id="IPR011049">
    <property type="entry name" value="Serralysin-like_metalloprot_C"/>
</dbReference>
<dbReference type="InterPro" id="IPR001343">
    <property type="entry name" value="Hemolysn_Ca-bd"/>
</dbReference>
<evidence type="ECO:0000313" key="2">
    <source>
        <dbReference type="Proteomes" id="UP000584642"/>
    </source>
</evidence>
<accession>A0ABX2TLU7</accession>
<comment type="caution">
    <text evidence="1">The sequence shown here is derived from an EMBL/GenBank/DDBJ whole genome shotgun (WGS) entry which is preliminary data.</text>
</comment>
<dbReference type="SUPFAM" id="SSF51120">
    <property type="entry name" value="beta-Roll"/>
    <property type="match status" value="1"/>
</dbReference>
<dbReference type="Pfam" id="PF17963">
    <property type="entry name" value="Big_9"/>
    <property type="match status" value="1"/>
</dbReference>
<reference evidence="1 2" key="1">
    <citation type="submission" date="2020-05" db="EMBL/GenBank/DDBJ databases">
        <title>Azospirillum oleiclasticum sp. nov, a nitrogen-fixing and heavy crude oil-emulsifying bacterium isolated from the crude oil of Yumen Oilfield.</title>
        <authorList>
            <person name="Wu D."/>
            <person name="Cai M."/>
            <person name="Zhang X."/>
        </authorList>
    </citation>
    <scope>NUCLEOTIDE SEQUENCE [LARGE SCALE GENOMIC DNA]</scope>
    <source>
        <strain evidence="1 2">ROY-1-1-2</strain>
    </source>
</reference>
<evidence type="ECO:0000313" key="1">
    <source>
        <dbReference type="EMBL" id="NYZ25149.1"/>
    </source>
</evidence>
<dbReference type="Proteomes" id="UP000584642">
    <property type="component" value="Unassembled WGS sequence"/>
</dbReference>
<gene>
    <name evidence="1" type="ORF">HND93_36080</name>
</gene>
<dbReference type="InterPro" id="IPR018511">
    <property type="entry name" value="Hemolysin-typ_Ca-bd_CS"/>
</dbReference>
<proteinExistence type="predicted"/>
<dbReference type="PROSITE" id="PS00330">
    <property type="entry name" value="HEMOLYSIN_CALCIUM"/>
    <property type="match status" value="2"/>
</dbReference>
<organism evidence="1 2">
    <name type="scientific">Azospirillum oleiclasticum</name>
    <dbReference type="NCBI Taxonomy" id="2735135"/>
    <lineage>
        <taxon>Bacteria</taxon>
        <taxon>Pseudomonadati</taxon>
        <taxon>Pseudomonadota</taxon>
        <taxon>Alphaproteobacteria</taxon>
        <taxon>Rhodospirillales</taxon>
        <taxon>Azospirillaceae</taxon>
        <taxon>Azospirillum</taxon>
    </lineage>
</organism>